<evidence type="ECO:0000256" key="2">
    <source>
        <dbReference type="ARBA" id="ARBA00022741"/>
    </source>
</evidence>
<dbReference type="EMBL" id="KZ502404">
    <property type="protein sequence ID" value="PKU79925.1"/>
    <property type="molecule type" value="Genomic_DNA"/>
</dbReference>
<evidence type="ECO:0000256" key="7">
    <source>
        <dbReference type="ARBA" id="ARBA00023014"/>
    </source>
</evidence>
<evidence type="ECO:0000259" key="9">
    <source>
        <dbReference type="PROSITE" id="PS51193"/>
    </source>
</evidence>
<evidence type="ECO:0000313" key="11">
    <source>
        <dbReference type="Proteomes" id="UP000233837"/>
    </source>
</evidence>
<dbReference type="SMART" id="SM00491">
    <property type="entry name" value="HELICc2"/>
    <property type="match status" value="1"/>
</dbReference>
<dbReference type="PANTHER" id="PTHR11472:SF41">
    <property type="entry name" value="ATP-DEPENDENT DNA HELICASE DDX11-RELATED"/>
    <property type="match status" value="1"/>
</dbReference>
<dbReference type="GO" id="GO:0005634">
    <property type="term" value="C:nucleus"/>
    <property type="evidence" value="ECO:0007669"/>
    <property type="project" value="TreeGrafter"/>
</dbReference>
<keyword evidence="2" id="KW-0547">Nucleotide-binding</keyword>
<proteinExistence type="predicted"/>
<sequence>MLRKHNLRKSFKDKIRELGALDIEDLHQLGSKIGTCPYYGSRDMIRAADLVVLPYQSLLQKSSRESLGLNLKNNIVIIDEAHNLADSLTNMYNARITSAQLQQVLSHLQLYLEKFRKCLGAGNRRYIQTLIEVTKSILRLLLSHQDDDSKFSACLTESAPLEEDNSMTINEFLFSLDIDNINFVKLVHYVKESNIIHKVSGYGLKVGSQIVLEDADNQRINVEGSIVSSFQALADVLLRLTNKDNEGRIILSRQRLLNSRQIGDAYLKYVMLSGDRIFTEIMDQTHAIVLAGGTLQPIEESRVRLLPALSIDQVQFFTCKHIVPPESILPIAVSCGPSGLTFDFSYNSRSSPSMIEELGRFIANLVAIVPEGMVVFFSSFEYEGQVYSAWKASGILPKILKKKRLFREPRNNVDVEVVLREYKESIYPPSGNSKADPGTSGAILLAVVGGKISEGINFSDGMGRCVIMVGLPYPSLFDVELIERIKHIEGLGDTSQKTSRASSSESVQSGFDILRSCKQRGKEYYDNLCMKAVNQSIGRAIRHVHDYAAVLLVDWRYTYNSSNQNFSRPADKLPIWIRDRLVFATGSYGEVHRLLFQFYQHNRQKFCR</sequence>
<dbReference type="GO" id="GO:0016818">
    <property type="term" value="F:hydrolase activity, acting on acid anhydrides, in phosphorus-containing anhydrides"/>
    <property type="evidence" value="ECO:0007669"/>
    <property type="project" value="InterPro"/>
</dbReference>
<dbReference type="Pfam" id="PF06733">
    <property type="entry name" value="DEAD_2"/>
    <property type="match status" value="1"/>
</dbReference>
<dbReference type="Pfam" id="PF13307">
    <property type="entry name" value="Helicase_C_2"/>
    <property type="match status" value="1"/>
</dbReference>
<dbReference type="PANTHER" id="PTHR11472">
    <property type="entry name" value="DNA REPAIR DEAD HELICASE RAD3/XP-D SUBFAMILY MEMBER"/>
    <property type="match status" value="1"/>
</dbReference>
<dbReference type="FunFam" id="3.40.50.300:FF:001250">
    <property type="entry name" value="Putative ATP-dependent RNA helicase DDX11"/>
    <property type="match status" value="1"/>
</dbReference>
<keyword evidence="7" id="KW-0411">Iron-sulfur</keyword>
<evidence type="ECO:0000256" key="8">
    <source>
        <dbReference type="ARBA" id="ARBA00023235"/>
    </source>
</evidence>
<dbReference type="GO" id="GO:0051536">
    <property type="term" value="F:iron-sulfur cluster binding"/>
    <property type="evidence" value="ECO:0007669"/>
    <property type="project" value="UniProtKB-KW"/>
</dbReference>
<reference evidence="10 11" key="2">
    <citation type="journal article" date="2017" name="Nature">
        <title>The Apostasia genome and the evolution of orchids.</title>
        <authorList>
            <person name="Zhang G.Q."/>
            <person name="Liu K.W."/>
            <person name="Li Z."/>
            <person name="Lohaus R."/>
            <person name="Hsiao Y.Y."/>
            <person name="Niu S.C."/>
            <person name="Wang J.Y."/>
            <person name="Lin Y.C."/>
            <person name="Xu Q."/>
            <person name="Chen L.J."/>
            <person name="Yoshida K."/>
            <person name="Fujiwara S."/>
            <person name="Wang Z.W."/>
            <person name="Zhang Y.Q."/>
            <person name="Mitsuda N."/>
            <person name="Wang M."/>
            <person name="Liu G.H."/>
            <person name="Pecoraro L."/>
            <person name="Huang H.X."/>
            <person name="Xiao X.J."/>
            <person name="Lin M."/>
            <person name="Wu X.Y."/>
            <person name="Wu W.L."/>
            <person name="Chen Y.Y."/>
            <person name="Chang S.B."/>
            <person name="Sakamoto S."/>
            <person name="Ohme-Takagi M."/>
            <person name="Yagi M."/>
            <person name="Zeng S.J."/>
            <person name="Shen C.Y."/>
            <person name="Yeh C.M."/>
            <person name="Luo Y.B."/>
            <person name="Tsai W.C."/>
            <person name="Van de Peer Y."/>
            <person name="Liu Z.J."/>
        </authorList>
    </citation>
    <scope>NUCLEOTIDE SEQUENCE [LARGE SCALE GENOMIC DNA]</scope>
    <source>
        <tissue evidence="10">The whole plant</tissue>
    </source>
</reference>
<protein>
    <submittedName>
        <fullName evidence="10">DNA repair helicase UVH6</fullName>
    </submittedName>
</protein>
<keyword evidence="6" id="KW-0408">Iron</keyword>
<dbReference type="InterPro" id="IPR013020">
    <property type="entry name" value="Rad3/Chl1-like"/>
</dbReference>
<dbReference type="InterPro" id="IPR014013">
    <property type="entry name" value="Helic_SF1/SF2_ATP-bd_DinG/Rad3"/>
</dbReference>
<keyword evidence="5" id="KW-0067">ATP-binding</keyword>
<keyword evidence="8" id="KW-0413">Isomerase</keyword>
<dbReference type="Proteomes" id="UP000233837">
    <property type="component" value="Unassembled WGS sequence"/>
</dbReference>
<dbReference type="InterPro" id="IPR010614">
    <property type="entry name" value="RAD3-like_helicase_DEAD"/>
</dbReference>
<dbReference type="Gene3D" id="3.40.50.300">
    <property type="entry name" value="P-loop containing nucleotide triphosphate hydrolases"/>
    <property type="match status" value="2"/>
</dbReference>
<dbReference type="GO" id="GO:0005524">
    <property type="term" value="F:ATP binding"/>
    <property type="evidence" value="ECO:0007669"/>
    <property type="project" value="UniProtKB-KW"/>
</dbReference>
<dbReference type="GO" id="GO:0003678">
    <property type="term" value="F:DNA helicase activity"/>
    <property type="evidence" value="ECO:0007669"/>
    <property type="project" value="InterPro"/>
</dbReference>
<evidence type="ECO:0000256" key="5">
    <source>
        <dbReference type="ARBA" id="ARBA00022840"/>
    </source>
</evidence>
<evidence type="ECO:0000313" key="10">
    <source>
        <dbReference type="EMBL" id="PKU79925.1"/>
    </source>
</evidence>
<name>A0A2I0WW92_9ASPA</name>
<evidence type="ECO:0000256" key="6">
    <source>
        <dbReference type="ARBA" id="ARBA00023004"/>
    </source>
</evidence>
<accession>A0A2I0WW92</accession>
<dbReference type="GO" id="GO:0003677">
    <property type="term" value="F:DNA binding"/>
    <property type="evidence" value="ECO:0007669"/>
    <property type="project" value="InterPro"/>
</dbReference>
<dbReference type="GO" id="GO:0006139">
    <property type="term" value="P:nucleobase-containing compound metabolic process"/>
    <property type="evidence" value="ECO:0007669"/>
    <property type="project" value="InterPro"/>
</dbReference>
<dbReference type="InterPro" id="IPR045028">
    <property type="entry name" value="DinG/Rad3-like"/>
</dbReference>
<evidence type="ECO:0000256" key="4">
    <source>
        <dbReference type="ARBA" id="ARBA00022806"/>
    </source>
</evidence>
<dbReference type="InterPro" id="IPR006555">
    <property type="entry name" value="ATP-dep_Helicase_C"/>
</dbReference>
<organism evidence="10 11">
    <name type="scientific">Dendrobium catenatum</name>
    <dbReference type="NCBI Taxonomy" id="906689"/>
    <lineage>
        <taxon>Eukaryota</taxon>
        <taxon>Viridiplantae</taxon>
        <taxon>Streptophyta</taxon>
        <taxon>Embryophyta</taxon>
        <taxon>Tracheophyta</taxon>
        <taxon>Spermatophyta</taxon>
        <taxon>Magnoliopsida</taxon>
        <taxon>Liliopsida</taxon>
        <taxon>Asparagales</taxon>
        <taxon>Orchidaceae</taxon>
        <taxon>Epidendroideae</taxon>
        <taxon>Malaxideae</taxon>
        <taxon>Dendrobiinae</taxon>
        <taxon>Dendrobium</taxon>
    </lineage>
</organism>
<keyword evidence="1" id="KW-0479">Metal-binding</keyword>
<keyword evidence="3" id="KW-0378">Hydrolase</keyword>
<keyword evidence="11" id="KW-1185">Reference proteome</keyword>
<dbReference type="InterPro" id="IPR027417">
    <property type="entry name" value="P-loop_NTPase"/>
</dbReference>
<keyword evidence="4 10" id="KW-0347">Helicase</keyword>
<reference evidence="10 11" key="1">
    <citation type="journal article" date="2016" name="Sci. Rep.">
        <title>The Dendrobium catenatum Lindl. genome sequence provides insights into polysaccharide synthase, floral development and adaptive evolution.</title>
        <authorList>
            <person name="Zhang G.Q."/>
            <person name="Xu Q."/>
            <person name="Bian C."/>
            <person name="Tsai W.C."/>
            <person name="Yeh C.M."/>
            <person name="Liu K.W."/>
            <person name="Yoshida K."/>
            <person name="Zhang L.S."/>
            <person name="Chang S.B."/>
            <person name="Chen F."/>
            <person name="Shi Y."/>
            <person name="Su Y.Y."/>
            <person name="Zhang Y.Q."/>
            <person name="Chen L.J."/>
            <person name="Yin Y."/>
            <person name="Lin M."/>
            <person name="Huang H."/>
            <person name="Deng H."/>
            <person name="Wang Z.W."/>
            <person name="Zhu S.L."/>
            <person name="Zhao X."/>
            <person name="Deng C."/>
            <person name="Niu S.C."/>
            <person name="Huang J."/>
            <person name="Wang M."/>
            <person name="Liu G.H."/>
            <person name="Yang H.J."/>
            <person name="Xiao X.J."/>
            <person name="Hsiao Y.Y."/>
            <person name="Wu W.L."/>
            <person name="Chen Y.Y."/>
            <person name="Mitsuda N."/>
            <person name="Ohme-Takagi M."/>
            <person name="Luo Y.B."/>
            <person name="Van de Peer Y."/>
            <person name="Liu Z.J."/>
        </authorList>
    </citation>
    <scope>NUCLEOTIDE SEQUENCE [LARGE SCALE GENOMIC DNA]</scope>
    <source>
        <tissue evidence="10">The whole plant</tissue>
    </source>
</reference>
<dbReference type="NCBIfam" id="TIGR00604">
    <property type="entry name" value="rad3"/>
    <property type="match status" value="1"/>
</dbReference>
<dbReference type="STRING" id="906689.A0A2I0WW92"/>
<evidence type="ECO:0000256" key="3">
    <source>
        <dbReference type="ARBA" id="ARBA00022801"/>
    </source>
</evidence>
<evidence type="ECO:0000256" key="1">
    <source>
        <dbReference type="ARBA" id="ARBA00022723"/>
    </source>
</evidence>
<dbReference type="GO" id="GO:0046872">
    <property type="term" value="F:metal ion binding"/>
    <property type="evidence" value="ECO:0007669"/>
    <property type="project" value="UniProtKB-KW"/>
</dbReference>
<dbReference type="AlphaFoldDB" id="A0A2I0WW92"/>
<dbReference type="PROSITE" id="PS51193">
    <property type="entry name" value="HELICASE_ATP_BIND_2"/>
    <property type="match status" value="1"/>
</dbReference>
<dbReference type="CDD" id="cd18788">
    <property type="entry name" value="SF2_C_XPD"/>
    <property type="match status" value="1"/>
</dbReference>
<feature type="domain" description="Helicase ATP-binding" evidence="9">
    <location>
        <begin position="1"/>
        <end position="144"/>
    </location>
</feature>
<gene>
    <name evidence="10" type="primary">UVH6</name>
    <name evidence="10" type="ORF">MA16_Dca025404</name>
</gene>
<dbReference type="GO" id="GO:0034085">
    <property type="term" value="P:establishment of sister chromatid cohesion"/>
    <property type="evidence" value="ECO:0007669"/>
    <property type="project" value="TreeGrafter"/>
</dbReference>